<accession>A0ABP7P1F5</accession>
<dbReference type="Proteomes" id="UP001500742">
    <property type="component" value="Unassembled WGS sequence"/>
</dbReference>
<dbReference type="PANTHER" id="PTHR35038:SF8">
    <property type="entry name" value="C-TYPE POLYHEME CYTOCHROME OMCC"/>
    <property type="match status" value="1"/>
</dbReference>
<reference evidence="4" key="1">
    <citation type="journal article" date="2019" name="Int. J. Syst. Evol. Microbiol.">
        <title>The Global Catalogue of Microorganisms (GCM) 10K type strain sequencing project: providing services to taxonomists for standard genome sequencing and annotation.</title>
        <authorList>
            <consortium name="The Broad Institute Genomics Platform"/>
            <consortium name="The Broad Institute Genome Sequencing Center for Infectious Disease"/>
            <person name="Wu L."/>
            <person name="Ma J."/>
        </authorList>
    </citation>
    <scope>NUCLEOTIDE SEQUENCE [LARGE SCALE GENOMIC DNA]</scope>
    <source>
        <strain evidence="4">JCM 16601</strain>
    </source>
</reference>
<evidence type="ECO:0000256" key="1">
    <source>
        <dbReference type="ARBA" id="ARBA00022729"/>
    </source>
</evidence>
<keyword evidence="1" id="KW-0732">Signal</keyword>
<comment type="caution">
    <text evidence="3">The sequence shown here is derived from an EMBL/GenBank/DDBJ whole genome shotgun (WGS) entry which is preliminary data.</text>
</comment>
<dbReference type="PANTHER" id="PTHR35038">
    <property type="entry name" value="DISSIMILATORY SULFITE REDUCTASE SIRA"/>
    <property type="match status" value="1"/>
</dbReference>
<evidence type="ECO:0000313" key="3">
    <source>
        <dbReference type="EMBL" id="GAA3958115.1"/>
    </source>
</evidence>
<name>A0ABP7P1F5_9SPHI</name>
<keyword evidence="4" id="KW-1185">Reference proteome</keyword>
<dbReference type="Pfam" id="PF13435">
    <property type="entry name" value="Cytochrome_C554"/>
    <property type="match status" value="1"/>
</dbReference>
<dbReference type="EMBL" id="BAAAZC010000002">
    <property type="protein sequence ID" value="GAA3958115.1"/>
    <property type="molecule type" value="Genomic_DNA"/>
</dbReference>
<evidence type="ECO:0000313" key="4">
    <source>
        <dbReference type="Proteomes" id="UP001500742"/>
    </source>
</evidence>
<sequence length="413" mass="46406">MQTKRTSIILLVALIPLSFILTQCFTKDKKDDARGQVFAGSASCVKCHQKIYDSYLQTAHYQSSRPALEQSIHGSFAHGANVYQYGNGLSVVMKKGKDGLYQVGYNHGKQTQAEKFGITIGGVKAETYLYWKGNELFELPMSYFSALNSWTNSPGYDTSRIDFTRPILRRCMECHSSYIKEIPQQQIDLAHRLVEFDKASLIYGIDCERCHGPAANHVNYHTEYPEEKKAKYITTYKTLSRAQKLDACAVCHSGNKGVFQRSAFVFKMGDTLSKFKEADFLHQTTDPKTLDVHGNQNSLLAASKCFMMSNMDCNTCHNVHKNESANLLAYSQKCMQCHSEANHNFCKMGTALGVTIKSNCIDCHMPLKPSNVISVAASGGKKEIPYLVRTHRIAIYPEESKKIMAFMNTQKVN</sequence>
<protein>
    <recommendedName>
        <fullName evidence="2">Cytochrome c-552/4 domain-containing protein</fullName>
    </recommendedName>
</protein>
<dbReference type="InterPro" id="IPR023155">
    <property type="entry name" value="Cyt_c-552/4"/>
</dbReference>
<feature type="domain" description="Cytochrome c-552/4" evidence="2">
    <location>
        <begin position="168"/>
        <end position="212"/>
    </location>
</feature>
<dbReference type="SUPFAM" id="SSF48695">
    <property type="entry name" value="Multiheme cytochromes"/>
    <property type="match status" value="1"/>
</dbReference>
<dbReference type="InterPro" id="IPR036280">
    <property type="entry name" value="Multihaem_cyt_sf"/>
</dbReference>
<organism evidence="3 4">
    <name type="scientific">Mucilaginibacter dorajii</name>
    <dbReference type="NCBI Taxonomy" id="692994"/>
    <lineage>
        <taxon>Bacteria</taxon>
        <taxon>Pseudomonadati</taxon>
        <taxon>Bacteroidota</taxon>
        <taxon>Sphingobacteriia</taxon>
        <taxon>Sphingobacteriales</taxon>
        <taxon>Sphingobacteriaceae</taxon>
        <taxon>Mucilaginibacter</taxon>
    </lineage>
</organism>
<dbReference type="Gene3D" id="1.10.1130.10">
    <property type="entry name" value="Flavocytochrome C3, Chain A"/>
    <property type="match status" value="1"/>
</dbReference>
<proteinExistence type="predicted"/>
<dbReference type="InterPro" id="IPR051829">
    <property type="entry name" value="Multiheme_Cytochr_ET"/>
</dbReference>
<gene>
    <name evidence="3" type="ORF">GCM10022210_01750</name>
</gene>
<evidence type="ECO:0000259" key="2">
    <source>
        <dbReference type="Pfam" id="PF13435"/>
    </source>
</evidence>